<protein>
    <submittedName>
        <fullName evidence="3">Uncharacterized protein</fullName>
    </submittedName>
</protein>
<feature type="compositionally biased region" description="Gly residues" evidence="1">
    <location>
        <begin position="73"/>
        <end position="85"/>
    </location>
</feature>
<dbReference type="Proteomes" id="UP001165060">
    <property type="component" value="Unassembled WGS sequence"/>
</dbReference>
<feature type="region of interest" description="Disordered" evidence="1">
    <location>
        <begin position="69"/>
        <end position="96"/>
    </location>
</feature>
<keyword evidence="4" id="KW-1185">Reference proteome</keyword>
<keyword evidence="2" id="KW-1133">Transmembrane helix</keyword>
<organism evidence="3 4">
    <name type="scientific">Tetraparma gracilis</name>
    <dbReference type="NCBI Taxonomy" id="2962635"/>
    <lineage>
        <taxon>Eukaryota</taxon>
        <taxon>Sar</taxon>
        <taxon>Stramenopiles</taxon>
        <taxon>Ochrophyta</taxon>
        <taxon>Bolidophyceae</taxon>
        <taxon>Parmales</taxon>
        <taxon>Triparmaceae</taxon>
        <taxon>Tetraparma</taxon>
    </lineage>
</organism>
<reference evidence="3 4" key="1">
    <citation type="journal article" date="2023" name="Commun. Biol.">
        <title>Genome analysis of Parmales, the sister group of diatoms, reveals the evolutionary specialization of diatoms from phago-mixotrophs to photoautotrophs.</title>
        <authorList>
            <person name="Ban H."/>
            <person name="Sato S."/>
            <person name="Yoshikawa S."/>
            <person name="Yamada K."/>
            <person name="Nakamura Y."/>
            <person name="Ichinomiya M."/>
            <person name="Sato N."/>
            <person name="Blanc-Mathieu R."/>
            <person name="Endo H."/>
            <person name="Kuwata A."/>
            <person name="Ogata H."/>
        </authorList>
    </citation>
    <scope>NUCLEOTIDE SEQUENCE [LARGE SCALE GENOMIC DNA]</scope>
</reference>
<evidence type="ECO:0000313" key="4">
    <source>
        <dbReference type="Proteomes" id="UP001165060"/>
    </source>
</evidence>
<evidence type="ECO:0000256" key="2">
    <source>
        <dbReference type="SAM" id="Phobius"/>
    </source>
</evidence>
<proteinExistence type="predicted"/>
<sequence length="96" mass="10036">MSTSPLSRELRLEAASLGCQFLASTFWLISVLFFGTGGFDAPTWCEFLAAFSWTVGNCVSAYSLSKKLESGEGGKGAAGGRGKGGGAEEKEFALEV</sequence>
<keyword evidence="2" id="KW-0812">Transmembrane</keyword>
<feature type="transmembrane region" description="Helical" evidence="2">
    <location>
        <begin position="12"/>
        <end position="35"/>
    </location>
</feature>
<feature type="compositionally biased region" description="Basic and acidic residues" evidence="1">
    <location>
        <begin position="86"/>
        <end position="96"/>
    </location>
</feature>
<dbReference type="EMBL" id="BRYB01000037">
    <property type="protein sequence ID" value="GMI21117.1"/>
    <property type="molecule type" value="Genomic_DNA"/>
</dbReference>
<accession>A0ABQ6M7K2</accession>
<comment type="caution">
    <text evidence="3">The sequence shown here is derived from an EMBL/GenBank/DDBJ whole genome shotgun (WGS) entry which is preliminary data.</text>
</comment>
<evidence type="ECO:0000256" key="1">
    <source>
        <dbReference type="SAM" id="MobiDB-lite"/>
    </source>
</evidence>
<keyword evidence="2" id="KW-0472">Membrane</keyword>
<evidence type="ECO:0000313" key="3">
    <source>
        <dbReference type="EMBL" id="GMI21117.1"/>
    </source>
</evidence>
<gene>
    <name evidence="3" type="ORF">TeGR_g14971</name>
</gene>
<name>A0ABQ6M7K2_9STRA</name>